<dbReference type="SUPFAM" id="SSF51735">
    <property type="entry name" value="NAD(P)-binding Rossmann-fold domains"/>
    <property type="match status" value="1"/>
</dbReference>
<dbReference type="EMBL" id="DTKQ01000021">
    <property type="protein sequence ID" value="HGZ78858.1"/>
    <property type="molecule type" value="Genomic_DNA"/>
</dbReference>
<dbReference type="InterPro" id="IPR019811">
    <property type="entry name" value="HDH_CS"/>
</dbReference>
<dbReference type="InterPro" id="IPR002912">
    <property type="entry name" value="ACT_dom"/>
</dbReference>
<dbReference type="Gene3D" id="3.30.70.260">
    <property type="match status" value="1"/>
</dbReference>
<evidence type="ECO:0000256" key="2">
    <source>
        <dbReference type="ARBA" id="ARBA00005062"/>
    </source>
</evidence>
<dbReference type="Pfam" id="PF01842">
    <property type="entry name" value="ACT"/>
    <property type="match status" value="1"/>
</dbReference>
<dbReference type="PANTHER" id="PTHR43331:SF1">
    <property type="entry name" value="HOMOSERINE DEHYDROGENASE"/>
    <property type="match status" value="1"/>
</dbReference>
<evidence type="ECO:0000259" key="15">
    <source>
        <dbReference type="PROSITE" id="PS51671"/>
    </source>
</evidence>
<dbReference type="InterPro" id="IPR036291">
    <property type="entry name" value="NAD(P)-bd_dom_sf"/>
</dbReference>
<evidence type="ECO:0000256" key="14">
    <source>
        <dbReference type="RuleBase" id="RU004171"/>
    </source>
</evidence>
<feature type="domain" description="ACT" evidence="15">
    <location>
        <begin position="351"/>
        <end position="425"/>
    </location>
</feature>
<evidence type="ECO:0000313" key="16">
    <source>
        <dbReference type="EMBL" id="HGZ78858.1"/>
    </source>
</evidence>
<feature type="binding site" evidence="12">
    <location>
        <position position="106"/>
    </location>
    <ligand>
        <name>NADPH</name>
        <dbReference type="ChEBI" id="CHEBI:57783"/>
    </ligand>
</feature>
<dbReference type="NCBIfam" id="NF004976">
    <property type="entry name" value="PRK06349.1"/>
    <property type="match status" value="1"/>
</dbReference>
<dbReference type="GO" id="GO:0009086">
    <property type="term" value="P:methionine biosynthetic process"/>
    <property type="evidence" value="ECO:0007669"/>
    <property type="project" value="UniProtKB-KW"/>
</dbReference>
<dbReference type="Pfam" id="PF03447">
    <property type="entry name" value="NAD_binding_3"/>
    <property type="match status" value="1"/>
</dbReference>
<accession>A0A832I4M7</accession>
<dbReference type="PIRSF" id="PIRSF000098">
    <property type="entry name" value="Homoser_dehydrog"/>
    <property type="match status" value="1"/>
</dbReference>
<keyword evidence="6 13" id="KW-0028">Amino-acid biosynthesis</keyword>
<proteinExistence type="inferred from homology"/>
<comment type="pathway">
    <text evidence="1 13">Amino-acid biosynthesis; L-threonine biosynthesis; L-threonine from L-aspartate: step 3/5.</text>
</comment>
<dbReference type="Gene3D" id="3.40.50.720">
    <property type="entry name" value="NAD(P)-binding Rossmann-like Domain"/>
    <property type="match status" value="1"/>
</dbReference>
<feature type="binding site" evidence="12">
    <location>
        <position position="191"/>
    </location>
    <ligand>
        <name>L-homoserine</name>
        <dbReference type="ChEBI" id="CHEBI:57476"/>
    </ligand>
</feature>
<dbReference type="AlphaFoldDB" id="A0A832I4M7"/>
<evidence type="ECO:0000256" key="8">
    <source>
        <dbReference type="ARBA" id="ARBA00022857"/>
    </source>
</evidence>
<name>A0A832I4M7_9THEM</name>
<dbReference type="PROSITE" id="PS01042">
    <property type="entry name" value="HOMOSER_DHGENASE"/>
    <property type="match status" value="1"/>
</dbReference>
<evidence type="ECO:0000256" key="10">
    <source>
        <dbReference type="ARBA" id="ARBA00023167"/>
    </source>
</evidence>
<comment type="pathway">
    <text evidence="2 13">Amino-acid biosynthesis; L-methionine biosynthesis via de novo pathway; L-homoserine from L-aspartate: step 3/3.</text>
</comment>
<evidence type="ECO:0000256" key="11">
    <source>
        <dbReference type="PIRSR" id="PIRSR000098-1"/>
    </source>
</evidence>
<comment type="similarity">
    <text evidence="3 14">Belongs to the homoserine dehydrogenase family.</text>
</comment>
<evidence type="ECO:0000256" key="3">
    <source>
        <dbReference type="ARBA" id="ARBA00006753"/>
    </source>
</evidence>
<feature type="active site" description="Proton donor" evidence="11">
    <location>
        <position position="206"/>
    </location>
</feature>
<dbReference type="FunFam" id="3.30.360.10:FF:000005">
    <property type="entry name" value="Homoserine dehydrogenase"/>
    <property type="match status" value="1"/>
</dbReference>
<dbReference type="EC" id="1.1.1.3" evidence="4 13"/>
<comment type="caution">
    <text evidence="16">The sequence shown here is derived from an EMBL/GenBank/DDBJ whole genome shotgun (WGS) entry which is preliminary data.</text>
</comment>
<keyword evidence="7 13" id="KW-0791">Threonine biosynthesis</keyword>
<evidence type="ECO:0000256" key="9">
    <source>
        <dbReference type="ARBA" id="ARBA00023002"/>
    </source>
</evidence>
<keyword evidence="9 13" id="KW-0560">Oxidoreductase</keyword>
<dbReference type="InterPro" id="IPR001342">
    <property type="entry name" value="HDH_cat"/>
</dbReference>
<evidence type="ECO:0000256" key="12">
    <source>
        <dbReference type="PIRSR" id="PIRSR000098-2"/>
    </source>
</evidence>
<keyword evidence="8 12" id="KW-0521">NADP</keyword>
<dbReference type="SUPFAM" id="SSF55347">
    <property type="entry name" value="Glyceraldehyde-3-phosphate dehydrogenase-like, C-terminal domain"/>
    <property type="match status" value="1"/>
</dbReference>
<evidence type="ECO:0000256" key="13">
    <source>
        <dbReference type="RuleBase" id="RU000579"/>
    </source>
</evidence>
<gene>
    <name evidence="16" type="ORF">ENW55_02605</name>
</gene>
<dbReference type="Pfam" id="PF00742">
    <property type="entry name" value="Homoserine_dh"/>
    <property type="match status" value="1"/>
</dbReference>
<dbReference type="GO" id="GO:0050661">
    <property type="term" value="F:NADP binding"/>
    <property type="evidence" value="ECO:0007669"/>
    <property type="project" value="InterPro"/>
</dbReference>
<dbReference type="Gene3D" id="3.30.360.10">
    <property type="entry name" value="Dihydrodipicolinate Reductase, domain 2"/>
    <property type="match status" value="1"/>
</dbReference>
<dbReference type="PANTHER" id="PTHR43331">
    <property type="entry name" value="HOMOSERINE DEHYDROGENASE"/>
    <property type="match status" value="1"/>
</dbReference>
<dbReference type="GO" id="GO:0009088">
    <property type="term" value="P:threonine biosynthetic process"/>
    <property type="evidence" value="ECO:0007669"/>
    <property type="project" value="UniProtKB-UniPathway"/>
</dbReference>
<dbReference type="InterPro" id="IPR016204">
    <property type="entry name" value="HDH"/>
</dbReference>
<dbReference type="UniPathway" id="UPA00051">
    <property type="reaction ID" value="UER00465"/>
</dbReference>
<dbReference type="InterPro" id="IPR005106">
    <property type="entry name" value="Asp/hSer_DH_NAD-bd"/>
</dbReference>
<evidence type="ECO:0000256" key="7">
    <source>
        <dbReference type="ARBA" id="ARBA00022697"/>
    </source>
</evidence>
<evidence type="ECO:0000256" key="1">
    <source>
        <dbReference type="ARBA" id="ARBA00005056"/>
    </source>
</evidence>
<evidence type="ECO:0000256" key="6">
    <source>
        <dbReference type="ARBA" id="ARBA00022605"/>
    </source>
</evidence>
<dbReference type="InterPro" id="IPR045865">
    <property type="entry name" value="ACT-like_dom_sf"/>
</dbReference>
<reference evidence="16" key="1">
    <citation type="journal article" date="2020" name="mSystems">
        <title>Genome- and Community-Level Interaction Insights into Carbon Utilization and Element Cycling Functions of Hydrothermarchaeota in Hydrothermal Sediment.</title>
        <authorList>
            <person name="Zhou Z."/>
            <person name="Liu Y."/>
            <person name="Xu W."/>
            <person name="Pan J."/>
            <person name="Luo Z.H."/>
            <person name="Li M."/>
        </authorList>
    </citation>
    <scope>NUCLEOTIDE SEQUENCE [LARGE SCALE GENOMIC DNA]</scope>
    <source>
        <strain evidence="16">SpSt-86</strain>
    </source>
</reference>
<dbReference type="CDD" id="cd04881">
    <property type="entry name" value="ACT_HSDH-Hom"/>
    <property type="match status" value="1"/>
</dbReference>
<evidence type="ECO:0000256" key="4">
    <source>
        <dbReference type="ARBA" id="ARBA00013213"/>
    </source>
</evidence>
<dbReference type="UniPathway" id="UPA00050">
    <property type="reaction ID" value="UER00063"/>
</dbReference>
<sequence length="430" mass="46968">MNAVKIGLLGFGTVGRGVYRVLENHRQKIIKSCGADIHMKKILVRDVEKYRNAFPNISDLFTNDPYQIINDPEIAIVVEVMGGVRPTFDYVVDAMKNGKSIVTANKDMIAECGEELFENQRNCGVDLFFEASVGGAIPIVKALKESLAGDEIREIVAIINGTTNYILSKMSLCSADYGETLREAQQNGYAEADPTSDVEGYDAARKLAILASIAFNSRITFKDVYVEGISKITKIDIRYAREFNGVIKLLAIGKRTERGIEVRVHPTIIPSSHPLAAVNDVFNAIFVRSNAAGELMFYGRGAGGLPTASAVVGNIVEAVNNLLHGNRGRIGCTCYKEEPLVPMEEIVTKYYIRLLVDDKPGVLASVAGAFGRNSVSIESVIQKRSMGEVAEVVIVTHPAKEKDLQNTVSLLKTLPVVREIGNVIRVEGEF</sequence>
<dbReference type="SUPFAM" id="SSF55021">
    <property type="entry name" value="ACT-like"/>
    <property type="match status" value="1"/>
</dbReference>
<keyword evidence="10 13" id="KW-0486">Methionine biosynthesis</keyword>
<protein>
    <recommendedName>
        <fullName evidence="5 13">Homoserine dehydrogenase</fullName>
        <ecNumber evidence="4 13">1.1.1.3</ecNumber>
    </recommendedName>
</protein>
<dbReference type="PROSITE" id="PS51671">
    <property type="entry name" value="ACT"/>
    <property type="match status" value="1"/>
</dbReference>
<dbReference type="GO" id="GO:0004412">
    <property type="term" value="F:homoserine dehydrogenase activity"/>
    <property type="evidence" value="ECO:0007669"/>
    <property type="project" value="UniProtKB-EC"/>
</dbReference>
<evidence type="ECO:0000256" key="5">
    <source>
        <dbReference type="ARBA" id="ARBA00013376"/>
    </source>
</evidence>
<organism evidence="16">
    <name type="scientific">Pseudothermotoga hypogea</name>
    <dbReference type="NCBI Taxonomy" id="57487"/>
    <lineage>
        <taxon>Bacteria</taxon>
        <taxon>Thermotogati</taxon>
        <taxon>Thermotogota</taxon>
        <taxon>Thermotogae</taxon>
        <taxon>Thermotogales</taxon>
        <taxon>Thermotogaceae</taxon>
        <taxon>Pseudothermotoga</taxon>
    </lineage>
</organism>
<comment type="catalytic activity">
    <reaction evidence="13">
        <text>L-homoserine + NADP(+) = L-aspartate 4-semialdehyde + NADPH + H(+)</text>
        <dbReference type="Rhea" id="RHEA:15761"/>
        <dbReference type="ChEBI" id="CHEBI:15378"/>
        <dbReference type="ChEBI" id="CHEBI:57476"/>
        <dbReference type="ChEBI" id="CHEBI:57783"/>
        <dbReference type="ChEBI" id="CHEBI:58349"/>
        <dbReference type="ChEBI" id="CHEBI:537519"/>
        <dbReference type="EC" id="1.1.1.3"/>
    </reaction>
</comment>